<comment type="caution">
    <text evidence="1">The sequence shown here is derived from an EMBL/GenBank/DDBJ whole genome shotgun (WGS) entry which is preliminary data.</text>
</comment>
<proteinExistence type="predicted"/>
<reference evidence="1 2" key="1">
    <citation type="journal article" date="2020" name="Cell">
        <title>Large-Scale Comparative Analyses of Tick Genomes Elucidate Their Genetic Diversity and Vector Capacities.</title>
        <authorList>
            <consortium name="Tick Genome and Microbiome Consortium (TIGMIC)"/>
            <person name="Jia N."/>
            <person name="Wang J."/>
            <person name="Shi W."/>
            <person name="Du L."/>
            <person name="Sun Y."/>
            <person name="Zhan W."/>
            <person name="Jiang J.F."/>
            <person name="Wang Q."/>
            <person name="Zhang B."/>
            <person name="Ji P."/>
            <person name="Bell-Sakyi L."/>
            <person name="Cui X.M."/>
            <person name="Yuan T.T."/>
            <person name="Jiang B.G."/>
            <person name="Yang W.F."/>
            <person name="Lam T.T."/>
            <person name="Chang Q.C."/>
            <person name="Ding S.J."/>
            <person name="Wang X.J."/>
            <person name="Zhu J.G."/>
            <person name="Ruan X.D."/>
            <person name="Zhao L."/>
            <person name="Wei J.T."/>
            <person name="Ye R.Z."/>
            <person name="Que T.C."/>
            <person name="Du C.H."/>
            <person name="Zhou Y.H."/>
            <person name="Cheng J.X."/>
            <person name="Dai P.F."/>
            <person name="Guo W.B."/>
            <person name="Han X.H."/>
            <person name="Huang E.J."/>
            <person name="Li L.F."/>
            <person name="Wei W."/>
            <person name="Gao Y.C."/>
            <person name="Liu J.Z."/>
            <person name="Shao H.Z."/>
            <person name="Wang X."/>
            <person name="Wang C.C."/>
            <person name="Yang T.C."/>
            <person name="Huo Q.B."/>
            <person name="Li W."/>
            <person name="Chen H.Y."/>
            <person name="Chen S.E."/>
            <person name="Zhou L.G."/>
            <person name="Ni X.B."/>
            <person name="Tian J.H."/>
            <person name="Sheng Y."/>
            <person name="Liu T."/>
            <person name="Pan Y.S."/>
            <person name="Xia L.Y."/>
            <person name="Li J."/>
            <person name="Zhao F."/>
            <person name="Cao W.C."/>
        </authorList>
    </citation>
    <scope>NUCLEOTIDE SEQUENCE [LARGE SCALE GENOMIC DNA]</scope>
    <source>
        <strain evidence="1">Iper-2018</strain>
    </source>
</reference>
<accession>A0AC60P4Q0</accession>
<name>A0AC60P4Q0_IXOPE</name>
<evidence type="ECO:0000313" key="2">
    <source>
        <dbReference type="Proteomes" id="UP000805193"/>
    </source>
</evidence>
<dbReference type="Proteomes" id="UP000805193">
    <property type="component" value="Unassembled WGS sequence"/>
</dbReference>
<keyword evidence="2" id="KW-1185">Reference proteome</keyword>
<evidence type="ECO:0000313" key="1">
    <source>
        <dbReference type="EMBL" id="KAG0414386.1"/>
    </source>
</evidence>
<sequence>MILHANAIFTDDTWGSDHNLIEIEVSRVGIGSQRIREAKTIIWDDFRATLEDSEKEDIAELARPMTEVVAKATVRTTVDKDTPMPDRRSLAQWRRRANCTRRYRLHRRRRHIEKANRLAKEARRYAAKIGRASCYALSVQEVIEAVRDVLFPQPVKRMDNRVYEPGQSAKADYETDFIAWELEAGNERGNEAADADQMVMVQRVLDVVDVFPAQVAARPLPEETTYVAFGPGSELVDAQLKFNRTFIEKTAEHMILGMHLRSPGPDDPDKTNVWDPEAGSIRRRESRQACGRSRGTAGRDDSRGHPRLQGRLWRAQAELLRWVSDRSAAIPEQIPLRVEAAITPNKPLPRRMNAAQHPERRMECADNDREEAADSSKGTCCNYIDAAYLTR</sequence>
<dbReference type="EMBL" id="JABSTQ010011183">
    <property type="protein sequence ID" value="KAG0414386.1"/>
    <property type="molecule type" value="Genomic_DNA"/>
</dbReference>
<organism evidence="1 2">
    <name type="scientific">Ixodes persulcatus</name>
    <name type="common">Taiga tick</name>
    <dbReference type="NCBI Taxonomy" id="34615"/>
    <lineage>
        <taxon>Eukaryota</taxon>
        <taxon>Metazoa</taxon>
        <taxon>Ecdysozoa</taxon>
        <taxon>Arthropoda</taxon>
        <taxon>Chelicerata</taxon>
        <taxon>Arachnida</taxon>
        <taxon>Acari</taxon>
        <taxon>Parasitiformes</taxon>
        <taxon>Ixodida</taxon>
        <taxon>Ixodoidea</taxon>
        <taxon>Ixodidae</taxon>
        <taxon>Ixodinae</taxon>
        <taxon>Ixodes</taxon>
    </lineage>
</organism>
<protein>
    <submittedName>
        <fullName evidence="1">Uncharacterized protein</fullName>
    </submittedName>
</protein>
<gene>
    <name evidence="1" type="ORF">HPB47_008453</name>
</gene>